<keyword evidence="3" id="KW-1185">Reference proteome</keyword>
<protein>
    <submittedName>
        <fullName evidence="2">Uncharacterized protein</fullName>
    </submittedName>
</protein>
<feature type="region of interest" description="Disordered" evidence="1">
    <location>
        <begin position="27"/>
        <end position="109"/>
    </location>
</feature>
<evidence type="ECO:0000313" key="3">
    <source>
        <dbReference type="Proteomes" id="UP000193144"/>
    </source>
</evidence>
<gene>
    <name evidence="2" type="ORF">BCR34DRAFT_587609</name>
</gene>
<feature type="compositionally biased region" description="Polar residues" evidence="1">
    <location>
        <begin position="33"/>
        <end position="47"/>
    </location>
</feature>
<organism evidence="2 3">
    <name type="scientific">Clohesyomyces aquaticus</name>
    <dbReference type="NCBI Taxonomy" id="1231657"/>
    <lineage>
        <taxon>Eukaryota</taxon>
        <taxon>Fungi</taxon>
        <taxon>Dikarya</taxon>
        <taxon>Ascomycota</taxon>
        <taxon>Pezizomycotina</taxon>
        <taxon>Dothideomycetes</taxon>
        <taxon>Pleosporomycetidae</taxon>
        <taxon>Pleosporales</taxon>
        <taxon>Lindgomycetaceae</taxon>
        <taxon>Clohesyomyces</taxon>
    </lineage>
</organism>
<evidence type="ECO:0000313" key="2">
    <source>
        <dbReference type="EMBL" id="ORY11933.1"/>
    </source>
</evidence>
<evidence type="ECO:0000256" key="1">
    <source>
        <dbReference type="SAM" id="MobiDB-lite"/>
    </source>
</evidence>
<comment type="caution">
    <text evidence="2">The sequence shown here is derived from an EMBL/GenBank/DDBJ whole genome shotgun (WGS) entry which is preliminary data.</text>
</comment>
<proteinExistence type="predicted"/>
<sequence length="109" mass="11420">MANPEQNVPKSYVYISRHGQIREIPNAYPRASVAQSSQQTQINTPGSAGSAGHALTESNLTAHHGTGMQRNTQDAGGGQGSYTQGNKGGSGKSPMQRWLEDKGSPPGSN</sequence>
<dbReference type="OrthoDB" id="3896584at2759"/>
<dbReference type="AlphaFoldDB" id="A0A1Y1ZNU9"/>
<dbReference type="EMBL" id="MCFA01000056">
    <property type="protein sequence ID" value="ORY11933.1"/>
    <property type="molecule type" value="Genomic_DNA"/>
</dbReference>
<name>A0A1Y1ZNU9_9PLEO</name>
<reference evidence="2 3" key="1">
    <citation type="submission" date="2016-07" db="EMBL/GenBank/DDBJ databases">
        <title>Pervasive Adenine N6-methylation of Active Genes in Fungi.</title>
        <authorList>
            <consortium name="DOE Joint Genome Institute"/>
            <person name="Mondo S.J."/>
            <person name="Dannebaum R.O."/>
            <person name="Kuo R.C."/>
            <person name="Labutti K."/>
            <person name="Haridas S."/>
            <person name="Kuo A."/>
            <person name="Salamov A."/>
            <person name="Ahrendt S.R."/>
            <person name="Lipzen A."/>
            <person name="Sullivan W."/>
            <person name="Andreopoulos W.B."/>
            <person name="Clum A."/>
            <person name="Lindquist E."/>
            <person name="Daum C."/>
            <person name="Ramamoorthy G.K."/>
            <person name="Gryganskyi A."/>
            <person name="Culley D."/>
            <person name="Magnuson J.K."/>
            <person name="James T.Y."/>
            <person name="O'Malley M.A."/>
            <person name="Stajich J.E."/>
            <person name="Spatafora J.W."/>
            <person name="Visel A."/>
            <person name="Grigoriev I.V."/>
        </authorList>
    </citation>
    <scope>NUCLEOTIDE SEQUENCE [LARGE SCALE GENOMIC DNA]</scope>
    <source>
        <strain evidence="2 3">CBS 115471</strain>
    </source>
</reference>
<accession>A0A1Y1ZNU9</accession>
<dbReference type="Proteomes" id="UP000193144">
    <property type="component" value="Unassembled WGS sequence"/>
</dbReference>
<feature type="compositionally biased region" description="Gly residues" evidence="1">
    <location>
        <begin position="75"/>
        <end position="91"/>
    </location>
</feature>